<sequence length="511" mass="57087">MKNKFITLVVVLVGGVLCLNAQKNTRPNVIVVLADDIGTGDISEYRKLHSNNIILETPNIDKLAQRGVMFTNAHAPAALCATSRYGIMTGNGCHQSPLPWGIWSSYAPSAFTSDQLTLGRLMQKADYNTGFFGKWHLGMSFPEKGNPNKIYKERRGKAMELDVDITKIVAGGPNYNGFDYSFTLPAGVQDVPYAVYENSRWLPLEKDSKIDVINREKMAKLHVKLDKDEGLGDSNWDPHNIGPLLANKGVSFIKKNANKSKPFFMYYCSQAVHKPHTPSKELNGVKIAGTTPSKHMDMIKELDVQVGMLIEQLKKEGVYENTVFVFTSDNGGLLVDKNTAKSGHKVSDIYRGAKNQPYEGGHRVPFIVSWPKELKNNIVHKPALGLDIMATLAAITHTKIDKGQAVDSYNLLPILKNPKSDDIHSFLIVQGGAGKQGIIIEGDWKLIVNFDKKDKTWKNRIPVSLFNLKENIGEKESGNHINNPKYKEKVKELFDKYNHYRDTKEPTGKHI</sequence>
<keyword evidence="5" id="KW-1185">Reference proteome</keyword>
<evidence type="ECO:0000259" key="3">
    <source>
        <dbReference type="Pfam" id="PF00884"/>
    </source>
</evidence>
<dbReference type="Proteomes" id="UP000745859">
    <property type="component" value="Unassembled WGS sequence"/>
</dbReference>
<keyword evidence="2" id="KW-0378">Hydrolase</keyword>
<evidence type="ECO:0000256" key="1">
    <source>
        <dbReference type="ARBA" id="ARBA00008779"/>
    </source>
</evidence>
<dbReference type="InterPro" id="IPR000917">
    <property type="entry name" value="Sulfatase_N"/>
</dbReference>
<dbReference type="EMBL" id="JAASQL010000003">
    <property type="protein sequence ID" value="NIJ45904.1"/>
    <property type="molecule type" value="Genomic_DNA"/>
</dbReference>
<name>A0ABX0UAQ4_9FLAO</name>
<feature type="domain" description="Sulfatase N-terminal" evidence="3">
    <location>
        <begin position="27"/>
        <end position="396"/>
    </location>
</feature>
<dbReference type="SUPFAM" id="SSF53649">
    <property type="entry name" value="Alkaline phosphatase-like"/>
    <property type="match status" value="1"/>
</dbReference>
<evidence type="ECO:0000256" key="2">
    <source>
        <dbReference type="ARBA" id="ARBA00022801"/>
    </source>
</evidence>
<dbReference type="CDD" id="cd16143">
    <property type="entry name" value="ARS_like"/>
    <property type="match status" value="1"/>
</dbReference>
<reference evidence="4 5" key="1">
    <citation type="submission" date="2020-03" db="EMBL/GenBank/DDBJ databases">
        <title>Genomic Encyclopedia of Type Strains, Phase IV (KMG-IV): sequencing the most valuable type-strain genomes for metagenomic binning, comparative biology and taxonomic classification.</title>
        <authorList>
            <person name="Goeker M."/>
        </authorList>
    </citation>
    <scope>NUCLEOTIDE SEQUENCE [LARGE SCALE GENOMIC DNA]</scope>
    <source>
        <strain evidence="4 5">DSM 101599</strain>
    </source>
</reference>
<dbReference type="InterPro" id="IPR050738">
    <property type="entry name" value="Sulfatase"/>
</dbReference>
<dbReference type="PANTHER" id="PTHR42693:SF53">
    <property type="entry name" value="ENDO-4-O-SULFATASE"/>
    <property type="match status" value="1"/>
</dbReference>
<dbReference type="PANTHER" id="PTHR42693">
    <property type="entry name" value="ARYLSULFATASE FAMILY MEMBER"/>
    <property type="match status" value="1"/>
</dbReference>
<accession>A0ABX0UAQ4</accession>
<dbReference type="Gene3D" id="3.30.1120.10">
    <property type="match status" value="1"/>
</dbReference>
<protein>
    <submittedName>
        <fullName evidence="4">Arylsulfatase A-like enzyme</fullName>
    </submittedName>
</protein>
<comment type="caution">
    <text evidence="4">The sequence shown here is derived from an EMBL/GenBank/DDBJ whole genome shotgun (WGS) entry which is preliminary data.</text>
</comment>
<dbReference type="Pfam" id="PF00884">
    <property type="entry name" value="Sulfatase"/>
    <property type="match status" value="1"/>
</dbReference>
<dbReference type="Gene3D" id="3.40.720.10">
    <property type="entry name" value="Alkaline Phosphatase, subunit A"/>
    <property type="match status" value="1"/>
</dbReference>
<dbReference type="InterPro" id="IPR017850">
    <property type="entry name" value="Alkaline_phosphatase_core_sf"/>
</dbReference>
<evidence type="ECO:0000313" key="4">
    <source>
        <dbReference type="EMBL" id="NIJ45904.1"/>
    </source>
</evidence>
<evidence type="ECO:0000313" key="5">
    <source>
        <dbReference type="Proteomes" id="UP000745859"/>
    </source>
</evidence>
<comment type="similarity">
    <text evidence="1">Belongs to the sulfatase family.</text>
</comment>
<gene>
    <name evidence="4" type="ORF">FHR24_002375</name>
</gene>
<dbReference type="RefSeq" id="WP_167188911.1">
    <property type="nucleotide sequence ID" value="NZ_JAASQL010000003.1"/>
</dbReference>
<proteinExistence type="inferred from homology"/>
<organism evidence="4 5">
    <name type="scientific">Wenyingzhuangia heitensis</name>
    <dbReference type="NCBI Taxonomy" id="1487859"/>
    <lineage>
        <taxon>Bacteria</taxon>
        <taxon>Pseudomonadati</taxon>
        <taxon>Bacteroidota</taxon>
        <taxon>Flavobacteriia</taxon>
        <taxon>Flavobacteriales</taxon>
        <taxon>Flavobacteriaceae</taxon>
        <taxon>Wenyingzhuangia</taxon>
    </lineage>
</organism>